<comment type="caution">
    <text evidence="1">The sequence shown here is derived from an EMBL/GenBank/DDBJ whole genome shotgun (WGS) entry which is preliminary data.</text>
</comment>
<accession>A0A5C5Z9X5</accession>
<sequence length="215" mass="23969">MVAFASSHRRTSKPKQCVRRKDTCTYNKAPAQLAAFRYYHRSQQYSVIALTDGGGTVKERYAYDAYGIPTILDAAGTTRTTSAENNRYLYTGREWDETLGLYHYRARMYDSVAGRFCSRDPIGFIGSQWSLYEFLLSSPLTGQDAFGLKRHTVSAKDLKRINACIRNNIKSNLAASTPAGAAEATDDACARKALQLVSVRPEIARVADFSGFHVR</sequence>
<evidence type="ECO:0000313" key="2">
    <source>
        <dbReference type="Proteomes" id="UP000315010"/>
    </source>
</evidence>
<gene>
    <name evidence="1" type="primary">wapA_4</name>
    <name evidence="1" type="ORF">CA13_55980</name>
</gene>
<organism evidence="1 2">
    <name type="scientific">Novipirellula herctigrandis</name>
    <dbReference type="NCBI Taxonomy" id="2527986"/>
    <lineage>
        <taxon>Bacteria</taxon>
        <taxon>Pseudomonadati</taxon>
        <taxon>Planctomycetota</taxon>
        <taxon>Planctomycetia</taxon>
        <taxon>Pirellulales</taxon>
        <taxon>Pirellulaceae</taxon>
        <taxon>Novipirellula</taxon>
    </lineage>
</organism>
<dbReference type="NCBIfam" id="TIGR03696">
    <property type="entry name" value="Rhs_assc_core"/>
    <property type="match status" value="1"/>
</dbReference>
<dbReference type="GO" id="GO:0016787">
    <property type="term" value="F:hydrolase activity"/>
    <property type="evidence" value="ECO:0007669"/>
    <property type="project" value="UniProtKB-KW"/>
</dbReference>
<name>A0A5C5Z9X5_9BACT</name>
<keyword evidence="2" id="KW-1185">Reference proteome</keyword>
<reference evidence="1 2" key="1">
    <citation type="submission" date="2019-02" db="EMBL/GenBank/DDBJ databases">
        <title>Deep-cultivation of Planctomycetes and their phenomic and genomic characterization uncovers novel biology.</title>
        <authorList>
            <person name="Wiegand S."/>
            <person name="Jogler M."/>
            <person name="Boedeker C."/>
            <person name="Pinto D."/>
            <person name="Vollmers J."/>
            <person name="Rivas-Marin E."/>
            <person name="Kohn T."/>
            <person name="Peeters S.H."/>
            <person name="Heuer A."/>
            <person name="Rast P."/>
            <person name="Oberbeckmann S."/>
            <person name="Bunk B."/>
            <person name="Jeske O."/>
            <person name="Meyerdierks A."/>
            <person name="Storesund J.E."/>
            <person name="Kallscheuer N."/>
            <person name="Luecker S."/>
            <person name="Lage O.M."/>
            <person name="Pohl T."/>
            <person name="Merkel B.J."/>
            <person name="Hornburger P."/>
            <person name="Mueller R.-W."/>
            <person name="Bruemmer F."/>
            <person name="Labrenz M."/>
            <person name="Spormann A.M."/>
            <person name="Op Den Camp H."/>
            <person name="Overmann J."/>
            <person name="Amann R."/>
            <person name="Jetten M.S.M."/>
            <person name="Mascher T."/>
            <person name="Medema M.H."/>
            <person name="Devos D.P."/>
            <person name="Kaster A.-K."/>
            <person name="Ovreas L."/>
            <person name="Rohde M."/>
            <person name="Galperin M.Y."/>
            <person name="Jogler C."/>
        </authorList>
    </citation>
    <scope>NUCLEOTIDE SEQUENCE [LARGE SCALE GENOMIC DNA]</scope>
    <source>
        <strain evidence="1 2">CA13</strain>
    </source>
</reference>
<dbReference type="InterPro" id="IPR022385">
    <property type="entry name" value="Rhs_assc_core"/>
</dbReference>
<evidence type="ECO:0000313" key="1">
    <source>
        <dbReference type="EMBL" id="TWT84122.1"/>
    </source>
</evidence>
<dbReference type="EC" id="3.1.-.-" evidence="1"/>
<protein>
    <submittedName>
        <fullName evidence="1">tRNA3(Ser)-specific nuclease WapA</fullName>
        <ecNumber evidence="1">3.1.-.-</ecNumber>
    </submittedName>
</protein>
<dbReference type="RefSeq" id="WP_146401677.1">
    <property type="nucleotide sequence ID" value="NZ_SJPJ01000001.1"/>
</dbReference>
<keyword evidence="1" id="KW-0378">Hydrolase</keyword>
<dbReference type="Gene3D" id="2.180.10.10">
    <property type="entry name" value="RHS repeat-associated core"/>
    <property type="match status" value="1"/>
</dbReference>
<dbReference type="AlphaFoldDB" id="A0A5C5Z9X5"/>
<dbReference type="Proteomes" id="UP000315010">
    <property type="component" value="Unassembled WGS sequence"/>
</dbReference>
<dbReference type="InterPro" id="IPR050708">
    <property type="entry name" value="T6SS_VgrG/RHS"/>
</dbReference>
<dbReference type="EMBL" id="SJPJ01000001">
    <property type="protein sequence ID" value="TWT84122.1"/>
    <property type="molecule type" value="Genomic_DNA"/>
</dbReference>
<proteinExistence type="predicted"/>
<dbReference type="OrthoDB" id="291501at2"/>
<dbReference type="PANTHER" id="PTHR32305:SF15">
    <property type="entry name" value="PROTEIN RHSA-RELATED"/>
    <property type="match status" value="1"/>
</dbReference>
<dbReference type="PANTHER" id="PTHR32305">
    <property type="match status" value="1"/>
</dbReference>